<dbReference type="Proteomes" id="UP000028990">
    <property type="component" value="Unassembled WGS sequence"/>
</dbReference>
<evidence type="ECO:0000313" key="2">
    <source>
        <dbReference type="EMBL" id="KFO23609.1"/>
    </source>
</evidence>
<dbReference type="EMBL" id="KN123755">
    <property type="protein sequence ID" value="KFO23609.1"/>
    <property type="molecule type" value="Genomic_DNA"/>
</dbReference>
<feature type="region of interest" description="Disordered" evidence="1">
    <location>
        <begin position="61"/>
        <end position="146"/>
    </location>
</feature>
<accession>A0A091CVF8</accession>
<dbReference type="AlphaFoldDB" id="A0A091CVF8"/>
<sequence>MAEAPAELTIWSSPATARLLGTVALLGQPVPVSDSGWKCRSQEIAEGLWSSKLRPTRLRISQSKDSQYPRLSNLSPAPNAWSLPGTPRRREKTHAGDGGHLSQLQRRSATSDTVLPPLAMGGARQARGGGDEEEEEEEGEQRKWPS</sequence>
<feature type="compositionally biased region" description="Polar residues" evidence="1">
    <location>
        <begin position="61"/>
        <end position="76"/>
    </location>
</feature>
<evidence type="ECO:0000256" key="1">
    <source>
        <dbReference type="SAM" id="MobiDB-lite"/>
    </source>
</evidence>
<name>A0A091CVF8_FUKDA</name>
<gene>
    <name evidence="2" type="ORF">H920_14813</name>
</gene>
<organism evidence="2 3">
    <name type="scientific">Fukomys damarensis</name>
    <name type="common">Damaraland mole rat</name>
    <name type="synonym">Cryptomys damarensis</name>
    <dbReference type="NCBI Taxonomy" id="885580"/>
    <lineage>
        <taxon>Eukaryota</taxon>
        <taxon>Metazoa</taxon>
        <taxon>Chordata</taxon>
        <taxon>Craniata</taxon>
        <taxon>Vertebrata</taxon>
        <taxon>Euteleostomi</taxon>
        <taxon>Mammalia</taxon>
        <taxon>Eutheria</taxon>
        <taxon>Euarchontoglires</taxon>
        <taxon>Glires</taxon>
        <taxon>Rodentia</taxon>
        <taxon>Hystricomorpha</taxon>
        <taxon>Bathyergidae</taxon>
        <taxon>Fukomys</taxon>
    </lineage>
</organism>
<proteinExistence type="predicted"/>
<evidence type="ECO:0000313" key="3">
    <source>
        <dbReference type="Proteomes" id="UP000028990"/>
    </source>
</evidence>
<keyword evidence="3" id="KW-1185">Reference proteome</keyword>
<feature type="compositionally biased region" description="Polar residues" evidence="1">
    <location>
        <begin position="102"/>
        <end position="113"/>
    </location>
</feature>
<reference evidence="2 3" key="1">
    <citation type="submission" date="2013-11" db="EMBL/GenBank/DDBJ databases">
        <title>The Damaraland mole rat (Fukomys damarensis) genome and evolution of African mole rats.</title>
        <authorList>
            <person name="Gladyshev V.N."/>
            <person name="Fang X."/>
        </authorList>
    </citation>
    <scope>NUCLEOTIDE SEQUENCE [LARGE SCALE GENOMIC DNA]</scope>
    <source>
        <tissue evidence="2">Liver</tissue>
    </source>
</reference>
<protein>
    <submittedName>
        <fullName evidence="2">Uncharacterized protein</fullName>
    </submittedName>
</protein>